<dbReference type="GO" id="GO:0003690">
    <property type="term" value="F:double-stranded DNA binding"/>
    <property type="evidence" value="ECO:0007669"/>
    <property type="project" value="InterPro"/>
</dbReference>
<dbReference type="AlphaFoldDB" id="A0A6J8BY70"/>
<dbReference type="PANTHER" id="PTHR22639:SF3">
    <property type="entry name" value="ZINC FINGER CCHC DOMAIN-CONTAINING PROTEIN 3"/>
    <property type="match status" value="1"/>
</dbReference>
<protein>
    <recommendedName>
        <fullName evidence="3">CCHC-type domain-containing protein</fullName>
    </recommendedName>
</protein>
<dbReference type="GO" id="GO:0003723">
    <property type="term" value="F:RNA binding"/>
    <property type="evidence" value="ECO:0007669"/>
    <property type="project" value="InterPro"/>
</dbReference>
<dbReference type="Gene3D" id="4.10.60.10">
    <property type="entry name" value="Zinc finger, CCHC-type"/>
    <property type="match status" value="1"/>
</dbReference>
<dbReference type="InterPro" id="IPR042509">
    <property type="entry name" value="ZCCHC3"/>
</dbReference>
<dbReference type="SMART" id="SM00343">
    <property type="entry name" value="ZnF_C2HC"/>
    <property type="match status" value="2"/>
</dbReference>
<evidence type="ECO:0000313" key="5">
    <source>
        <dbReference type="Proteomes" id="UP000507470"/>
    </source>
</evidence>
<accession>A0A6J8BY70</accession>
<dbReference type="InterPro" id="IPR001878">
    <property type="entry name" value="Znf_CCHC"/>
</dbReference>
<keyword evidence="1" id="KW-0863">Zinc-finger</keyword>
<dbReference type="InterPro" id="IPR036875">
    <property type="entry name" value="Znf_CCHC_sf"/>
</dbReference>
<dbReference type="PANTHER" id="PTHR22639">
    <property type="entry name" value="GAG-RELATED PROTEIN"/>
    <property type="match status" value="1"/>
</dbReference>
<evidence type="ECO:0000256" key="2">
    <source>
        <dbReference type="SAM" id="MobiDB-lite"/>
    </source>
</evidence>
<dbReference type="Pfam" id="PF00098">
    <property type="entry name" value="zf-CCHC"/>
    <property type="match status" value="1"/>
</dbReference>
<feature type="compositionally biased region" description="Acidic residues" evidence="2">
    <location>
        <begin position="263"/>
        <end position="272"/>
    </location>
</feature>
<feature type="domain" description="CCHC-type" evidence="3">
    <location>
        <begin position="145"/>
        <end position="158"/>
    </location>
</feature>
<keyword evidence="1" id="KW-0479">Metal-binding</keyword>
<evidence type="ECO:0000259" key="3">
    <source>
        <dbReference type="PROSITE" id="PS50158"/>
    </source>
</evidence>
<feature type="region of interest" description="Disordered" evidence="2">
    <location>
        <begin position="1"/>
        <end position="24"/>
    </location>
</feature>
<dbReference type="GO" id="GO:0008270">
    <property type="term" value="F:zinc ion binding"/>
    <property type="evidence" value="ECO:0007669"/>
    <property type="project" value="UniProtKB-KW"/>
</dbReference>
<feature type="domain" description="CCHC-type" evidence="3">
    <location>
        <begin position="117"/>
        <end position="131"/>
    </location>
</feature>
<keyword evidence="1" id="KW-0862">Zinc</keyword>
<name>A0A6J8BY70_MYTCO</name>
<keyword evidence="5" id="KW-1185">Reference proteome</keyword>
<dbReference type="OrthoDB" id="8057216at2759"/>
<dbReference type="PROSITE" id="PS50158">
    <property type="entry name" value="ZF_CCHC"/>
    <property type="match status" value="2"/>
</dbReference>
<reference evidence="4 5" key="1">
    <citation type="submission" date="2020-06" db="EMBL/GenBank/DDBJ databases">
        <authorList>
            <person name="Li R."/>
            <person name="Bekaert M."/>
        </authorList>
    </citation>
    <scope>NUCLEOTIDE SEQUENCE [LARGE SCALE GENOMIC DNA]</scope>
    <source>
        <strain evidence="5">wild</strain>
    </source>
</reference>
<evidence type="ECO:0000256" key="1">
    <source>
        <dbReference type="PROSITE-ProRule" id="PRU00047"/>
    </source>
</evidence>
<organism evidence="4 5">
    <name type="scientific">Mytilus coruscus</name>
    <name type="common">Sea mussel</name>
    <dbReference type="NCBI Taxonomy" id="42192"/>
    <lineage>
        <taxon>Eukaryota</taxon>
        <taxon>Metazoa</taxon>
        <taxon>Spiralia</taxon>
        <taxon>Lophotrochozoa</taxon>
        <taxon>Mollusca</taxon>
        <taxon>Bivalvia</taxon>
        <taxon>Autobranchia</taxon>
        <taxon>Pteriomorphia</taxon>
        <taxon>Mytilida</taxon>
        <taxon>Mytiloidea</taxon>
        <taxon>Mytilidae</taxon>
        <taxon>Mytilinae</taxon>
        <taxon>Mytilus</taxon>
    </lineage>
</organism>
<feature type="region of interest" description="Disordered" evidence="2">
    <location>
        <begin position="161"/>
        <end position="183"/>
    </location>
</feature>
<dbReference type="GO" id="GO:0002218">
    <property type="term" value="P:activation of innate immune response"/>
    <property type="evidence" value="ECO:0007669"/>
    <property type="project" value="InterPro"/>
</dbReference>
<gene>
    <name evidence="4" type="ORF">MCOR_23470</name>
</gene>
<evidence type="ECO:0000313" key="4">
    <source>
        <dbReference type="EMBL" id="CAC5388191.1"/>
    </source>
</evidence>
<dbReference type="Proteomes" id="UP000507470">
    <property type="component" value="Unassembled WGS sequence"/>
</dbReference>
<feature type="region of interest" description="Disordered" evidence="2">
    <location>
        <begin position="263"/>
        <end position="284"/>
    </location>
</feature>
<proteinExistence type="predicted"/>
<dbReference type="SUPFAM" id="SSF57756">
    <property type="entry name" value="Retrovirus zinc finger-like domains"/>
    <property type="match status" value="1"/>
</dbReference>
<dbReference type="EMBL" id="CACVKT020004142">
    <property type="protein sequence ID" value="CAC5388191.1"/>
    <property type="molecule type" value="Genomic_DNA"/>
</dbReference>
<sequence length="284" mass="32988">METENDGYDGYQYESNSQDGDSQYGDGITINKSIARHLTAKIIKTSPFQKENLSDIIQKENEDKISTTDILTHFQTIIKSGVRIVRIASLEKPIPRKIYIQGQLVTIRYEGQQNLKKCYKCNEYGHIAIDCGNEPKRRWEQKDYCFKCGRYGHKSTECYNGTNVHKTNSTDDNGNSEQENPNSYHTSQYAEVDDQNIDNSYTHSKFCSFDTGTRYFGQGFPSPPKKDHIENTEEFFTSEICDNNLESNNQYQTENTTYENNWENEESWEQDNQDNNTNKQEIIQ</sequence>